<protein>
    <submittedName>
        <fullName evidence="1">Uncharacterized protein</fullName>
    </submittedName>
</protein>
<dbReference type="RefSeq" id="WP_188534070.1">
    <property type="nucleotide sequence ID" value="NZ_BMEQ01000001.1"/>
</dbReference>
<sequence>MTYSYRGHNRDRFNFKPTNAGSKNPAVLVEHPGGAFVVPLDALETFVDDLRQCGAGARRNWAMRNAPSILP</sequence>
<comment type="caution">
    <text evidence="1">The sequence shown here is derived from an EMBL/GenBank/DDBJ whole genome shotgun (WGS) entry which is preliminary data.</text>
</comment>
<dbReference type="Proteomes" id="UP000638848">
    <property type="component" value="Unassembled WGS sequence"/>
</dbReference>
<dbReference type="AlphaFoldDB" id="A0A917GFR8"/>
<dbReference type="EMBL" id="BMEQ01000001">
    <property type="protein sequence ID" value="GGG44270.1"/>
    <property type="molecule type" value="Genomic_DNA"/>
</dbReference>
<proteinExistence type="predicted"/>
<organism evidence="1 2">
    <name type="scientific">Kocuria dechangensis</name>
    <dbReference type="NCBI Taxonomy" id="1176249"/>
    <lineage>
        <taxon>Bacteria</taxon>
        <taxon>Bacillati</taxon>
        <taxon>Actinomycetota</taxon>
        <taxon>Actinomycetes</taxon>
        <taxon>Micrococcales</taxon>
        <taxon>Micrococcaceae</taxon>
        <taxon>Kocuria</taxon>
    </lineage>
</organism>
<accession>A0A917GFR8</accession>
<keyword evidence="2" id="KW-1185">Reference proteome</keyword>
<reference evidence="1" key="1">
    <citation type="journal article" date="2014" name="Int. J. Syst. Evol. Microbiol.">
        <title>Complete genome sequence of Corynebacterium casei LMG S-19264T (=DSM 44701T), isolated from a smear-ripened cheese.</title>
        <authorList>
            <consortium name="US DOE Joint Genome Institute (JGI-PGF)"/>
            <person name="Walter F."/>
            <person name="Albersmeier A."/>
            <person name="Kalinowski J."/>
            <person name="Ruckert C."/>
        </authorList>
    </citation>
    <scope>NUCLEOTIDE SEQUENCE</scope>
    <source>
        <strain evidence="1">CGMCC 1.12187</strain>
    </source>
</reference>
<reference evidence="1" key="2">
    <citation type="submission" date="2020-09" db="EMBL/GenBank/DDBJ databases">
        <authorList>
            <person name="Sun Q."/>
            <person name="Zhou Y."/>
        </authorList>
    </citation>
    <scope>NUCLEOTIDE SEQUENCE</scope>
    <source>
        <strain evidence="1">CGMCC 1.12187</strain>
    </source>
</reference>
<name>A0A917GFR8_9MICC</name>
<gene>
    <name evidence="1" type="ORF">GCM10011374_03230</name>
</gene>
<evidence type="ECO:0000313" key="2">
    <source>
        <dbReference type="Proteomes" id="UP000638848"/>
    </source>
</evidence>
<evidence type="ECO:0000313" key="1">
    <source>
        <dbReference type="EMBL" id="GGG44270.1"/>
    </source>
</evidence>